<feature type="domain" description="Methionyl/Valyl/Leucyl/Isoleucyl-tRNA synthetase anticodon-binding" evidence="14">
    <location>
        <begin position="809"/>
        <end position="953"/>
    </location>
</feature>
<dbReference type="InterPro" id="IPR009008">
    <property type="entry name" value="Val/Leu/Ile-tRNA-synth_edit"/>
</dbReference>
<keyword evidence="11" id="KW-0175">Coiled coil</keyword>
<evidence type="ECO:0000256" key="4">
    <source>
        <dbReference type="ARBA" id="ARBA00022741"/>
    </source>
</evidence>
<protein>
    <recommendedName>
        <fullName evidence="2">valine--tRNA ligase</fullName>
        <ecNumber evidence="2">6.1.1.9</ecNumber>
    </recommendedName>
    <alternativeName>
        <fullName evidence="8">Valyl-tRNA synthetase</fullName>
    </alternativeName>
</protein>
<feature type="region of interest" description="Disordered" evidence="12">
    <location>
        <begin position="1"/>
        <end position="104"/>
    </location>
</feature>
<dbReference type="NCBIfam" id="NF004349">
    <property type="entry name" value="PRK05729.1"/>
    <property type="match status" value="1"/>
</dbReference>
<dbReference type="PANTHER" id="PTHR11946:SF109">
    <property type="entry name" value="VALINE--TRNA LIGASE"/>
    <property type="match status" value="1"/>
</dbReference>
<dbReference type="InterPro" id="IPR033705">
    <property type="entry name" value="Anticodon_Ia_Val"/>
</dbReference>
<dbReference type="InterPro" id="IPR009080">
    <property type="entry name" value="tRNAsynth_Ia_anticodon-bd"/>
</dbReference>
<comment type="catalytic activity">
    <reaction evidence="9">
        <text>tRNA(Val) + L-valine + ATP = L-valyl-tRNA(Val) + AMP + diphosphate</text>
        <dbReference type="Rhea" id="RHEA:10704"/>
        <dbReference type="Rhea" id="RHEA-COMP:9672"/>
        <dbReference type="Rhea" id="RHEA-COMP:9708"/>
        <dbReference type="ChEBI" id="CHEBI:30616"/>
        <dbReference type="ChEBI" id="CHEBI:33019"/>
        <dbReference type="ChEBI" id="CHEBI:57762"/>
        <dbReference type="ChEBI" id="CHEBI:78442"/>
        <dbReference type="ChEBI" id="CHEBI:78537"/>
        <dbReference type="ChEBI" id="CHEBI:456215"/>
        <dbReference type="EC" id="6.1.1.9"/>
    </reaction>
</comment>
<keyword evidence="16" id="KW-1185">Reference proteome</keyword>
<evidence type="ECO:0000256" key="7">
    <source>
        <dbReference type="ARBA" id="ARBA00023146"/>
    </source>
</evidence>
<evidence type="ECO:0000313" key="15">
    <source>
        <dbReference type="EMBL" id="KAK5295680.1"/>
    </source>
</evidence>
<dbReference type="InterPro" id="IPR001412">
    <property type="entry name" value="aa-tRNA-synth_I_CS"/>
</dbReference>
<keyword evidence="7 10" id="KW-0030">Aminoacyl-tRNA synthetase</keyword>
<evidence type="ECO:0000256" key="9">
    <source>
        <dbReference type="ARBA" id="ARBA00047552"/>
    </source>
</evidence>
<keyword evidence="3 10" id="KW-0436">Ligase</keyword>
<dbReference type="SUPFAM" id="SSF52374">
    <property type="entry name" value="Nucleotidylyl transferase"/>
    <property type="match status" value="1"/>
</dbReference>
<evidence type="ECO:0000259" key="13">
    <source>
        <dbReference type="Pfam" id="PF00133"/>
    </source>
</evidence>
<dbReference type="HAMAP" id="MF_02004">
    <property type="entry name" value="Val_tRNA_synth_type1"/>
    <property type="match status" value="1"/>
</dbReference>
<evidence type="ECO:0000256" key="11">
    <source>
        <dbReference type="SAM" id="Coils"/>
    </source>
</evidence>
<dbReference type="InterPro" id="IPR037118">
    <property type="entry name" value="Val-tRNA_synth_C_sf"/>
</dbReference>
<feature type="compositionally biased region" description="Basic and acidic residues" evidence="12">
    <location>
        <begin position="47"/>
        <end position="86"/>
    </location>
</feature>
<evidence type="ECO:0000256" key="5">
    <source>
        <dbReference type="ARBA" id="ARBA00022840"/>
    </source>
</evidence>
<dbReference type="NCBIfam" id="TIGR00422">
    <property type="entry name" value="valS"/>
    <property type="match status" value="1"/>
</dbReference>
<dbReference type="GO" id="GO:0004832">
    <property type="term" value="F:valine-tRNA ligase activity"/>
    <property type="evidence" value="ECO:0007669"/>
    <property type="project" value="UniProtKB-EC"/>
</dbReference>
<gene>
    <name evidence="15" type="primary">CYT20</name>
    <name evidence="15" type="ORF">LTR16_000924</name>
</gene>
<feature type="domain" description="Aminoacyl-tRNA synthetase class Ia" evidence="13">
    <location>
        <begin position="143"/>
        <end position="764"/>
    </location>
</feature>
<dbReference type="SUPFAM" id="SSF50677">
    <property type="entry name" value="ValRS/IleRS/LeuRS editing domain"/>
    <property type="match status" value="1"/>
</dbReference>
<evidence type="ECO:0000259" key="14">
    <source>
        <dbReference type="Pfam" id="PF08264"/>
    </source>
</evidence>
<evidence type="ECO:0000313" key="16">
    <source>
        <dbReference type="Proteomes" id="UP001357485"/>
    </source>
</evidence>
<keyword evidence="6 10" id="KW-0648">Protein biosynthesis</keyword>
<keyword evidence="5 10" id="KW-0067">ATP-binding</keyword>
<evidence type="ECO:0000256" key="12">
    <source>
        <dbReference type="SAM" id="MobiDB-lite"/>
    </source>
</evidence>
<feature type="compositionally biased region" description="Polar residues" evidence="12">
    <location>
        <begin position="1"/>
        <end position="12"/>
    </location>
</feature>
<dbReference type="Pfam" id="PF00133">
    <property type="entry name" value="tRNA-synt_1"/>
    <property type="match status" value="1"/>
</dbReference>
<name>A0ABR0M8K7_9PEZI</name>
<dbReference type="EMBL" id="JAVRRA010000036">
    <property type="protein sequence ID" value="KAK5295680.1"/>
    <property type="molecule type" value="Genomic_DNA"/>
</dbReference>
<evidence type="ECO:0000256" key="8">
    <source>
        <dbReference type="ARBA" id="ARBA00029936"/>
    </source>
</evidence>
<feature type="coiled-coil region" evidence="11">
    <location>
        <begin position="1061"/>
        <end position="1088"/>
    </location>
</feature>
<dbReference type="InterPro" id="IPR002303">
    <property type="entry name" value="Valyl-tRNA_ligase"/>
</dbReference>
<keyword evidence="4 10" id="KW-0547">Nucleotide-binding</keyword>
<dbReference type="CDD" id="cd07962">
    <property type="entry name" value="Anticodon_Ia_Val"/>
    <property type="match status" value="1"/>
</dbReference>
<organism evidence="15 16">
    <name type="scientific">Cryomyces antarcticus</name>
    <dbReference type="NCBI Taxonomy" id="329879"/>
    <lineage>
        <taxon>Eukaryota</taxon>
        <taxon>Fungi</taxon>
        <taxon>Dikarya</taxon>
        <taxon>Ascomycota</taxon>
        <taxon>Pezizomycotina</taxon>
        <taxon>Dothideomycetes</taxon>
        <taxon>Dothideomycetes incertae sedis</taxon>
        <taxon>Cryomyces</taxon>
    </lineage>
</organism>
<dbReference type="EC" id="6.1.1.9" evidence="2"/>
<dbReference type="InterPro" id="IPR002300">
    <property type="entry name" value="aa-tRNA-synth_Ia"/>
</dbReference>
<dbReference type="InterPro" id="IPR013155">
    <property type="entry name" value="M/V/L/I-tRNA-synth_anticd-bd"/>
</dbReference>
<evidence type="ECO:0000256" key="1">
    <source>
        <dbReference type="ARBA" id="ARBA00005594"/>
    </source>
</evidence>
<dbReference type="InterPro" id="IPR014729">
    <property type="entry name" value="Rossmann-like_a/b/a_fold"/>
</dbReference>
<evidence type="ECO:0000256" key="3">
    <source>
        <dbReference type="ARBA" id="ARBA00022598"/>
    </source>
</evidence>
<dbReference type="CDD" id="cd00817">
    <property type="entry name" value="ValRS_core"/>
    <property type="match status" value="1"/>
</dbReference>
<evidence type="ECO:0000256" key="2">
    <source>
        <dbReference type="ARBA" id="ARBA00013169"/>
    </source>
</evidence>
<reference evidence="15 16" key="1">
    <citation type="submission" date="2023-08" db="EMBL/GenBank/DDBJ databases">
        <title>Black Yeasts Isolated from many extreme environments.</title>
        <authorList>
            <person name="Coleine C."/>
            <person name="Stajich J.E."/>
            <person name="Selbmann L."/>
        </authorList>
    </citation>
    <scope>NUCLEOTIDE SEQUENCE [LARGE SCALE GENOMIC DNA]</scope>
    <source>
        <strain evidence="15 16">CCFEE 536</strain>
    </source>
</reference>
<dbReference type="Pfam" id="PF08264">
    <property type="entry name" value="Anticodon_1"/>
    <property type="match status" value="1"/>
</dbReference>
<dbReference type="PRINTS" id="PR00986">
    <property type="entry name" value="TRNASYNTHVAL"/>
</dbReference>
<dbReference type="Gene3D" id="3.90.740.10">
    <property type="entry name" value="Valyl/Leucyl/Isoleucyl-tRNA synthetase, editing domain"/>
    <property type="match status" value="1"/>
</dbReference>
<sequence>MALNAASHNTPGEKTGPVTGPPPSLSNETTSALLGASEQDPTGQHAPGKDGGDRDAGKKLKSEKELAKERAKAEKVAKFKEKEAKKLNASAPTQSKPKEKKKVVEEPLPEYVEETPSGQKKILKPLDDVFHKAYIPKVVESGWYDWWEKEGFFKPEFGPDNKVKPAGYFVISEPPPNVTGALHCGHALATALQDTLIRWNRMKGLTTLWLPGCDHAGISTQSVVENMLWRRQKQTRYDLGRPKFTELVWDWKEEYHTKINTVLKRLGGSFDWSREAFTMDPNLSKAVTETFVRLHEEGLIYRSNRLVNWCVKLNTALSNLEVDNKELEGRTMLDVPGYERKIEFGVITHFKYPIEGTEETIEVATTRPETMLGDTGIAVHPDDARYKHLVGKRAKHPFVDRLLPIFADAYVDKEFGTGAVKITPAHDPNDFALGTSHKLDFVNILNDDGTMNHNTGSFQGQKRFEARYTVVDELTKLGLFVKKENNPMKVPICSKSKDVIEPIMKPQWWMKMRGLADAAIEAVKSGEIKIRPESAEKNYFRWLENINDWCLSRQLWWGHQAPAYFVKVEGENGDDTDDNLWVTGRTEEEAKAKADKKFSGKKFELVRDPDVLDTWFSSGLWPFSTLGWPNNTHDMQNLYPTSVLETGWDILFFWVARMIMFGLKLTGKVPFTEVYCHSLIRDSEGRKMSKSLGNVIDPVDIMQGIPLQQLHDKLLVGNLDPKEIDNAMKYQKTAFPQGIPECGADALRFSLVQYTTGGGDIAFDVKVMQGYRRFCNKIYQATKYVLGKIGDDFTPQKTESKTGKESLAERWILHKLTIASKEINQALAAREFSRSTQIAYQYWYDNLCDVYIENSKAIIQDGTEEEAKSAVDTLYTALEGALTMIHLFMPFLTEELWQRLPRRPEDTTKSIVVAAYPQYDAKLDDPESEAAYELLLGCAKGVRSLMSDYSIKDEGNAFVQCADTTSYETAKSEIQSIKSLSGKGVSSISVLSKDEPTPTGCAVFAVSSSAAVFLEVKGRVDVDQEIKKAQLKMKKAADGAQKQRKVLEAEGFEEKVSSAVLEAEKKKLADLLAEEKNYEGSIEQFERLKLEN</sequence>
<dbReference type="Gene3D" id="1.10.730.10">
    <property type="entry name" value="Isoleucyl-tRNA Synthetase, Domain 1"/>
    <property type="match status" value="1"/>
</dbReference>
<proteinExistence type="inferred from homology"/>
<accession>A0ABR0M8K7</accession>
<comment type="similarity">
    <text evidence="1 10">Belongs to the class-I aminoacyl-tRNA synthetase family.</text>
</comment>
<comment type="caution">
    <text evidence="15">The sequence shown here is derived from an EMBL/GenBank/DDBJ whole genome shotgun (WGS) entry which is preliminary data.</text>
</comment>
<dbReference type="Gene3D" id="1.10.287.380">
    <property type="entry name" value="Valyl-tRNA synthetase, C-terminal domain"/>
    <property type="match status" value="1"/>
</dbReference>
<dbReference type="Proteomes" id="UP001357485">
    <property type="component" value="Unassembled WGS sequence"/>
</dbReference>
<evidence type="ECO:0000256" key="10">
    <source>
        <dbReference type="RuleBase" id="RU363035"/>
    </source>
</evidence>
<dbReference type="PANTHER" id="PTHR11946">
    <property type="entry name" value="VALYL-TRNA SYNTHETASES"/>
    <property type="match status" value="1"/>
</dbReference>
<evidence type="ECO:0000256" key="6">
    <source>
        <dbReference type="ARBA" id="ARBA00022917"/>
    </source>
</evidence>
<dbReference type="Gene3D" id="3.40.50.620">
    <property type="entry name" value="HUPs"/>
    <property type="match status" value="2"/>
</dbReference>
<dbReference type="SUPFAM" id="SSF47323">
    <property type="entry name" value="Anticodon-binding domain of a subclass of class I aminoacyl-tRNA synthetases"/>
    <property type="match status" value="1"/>
</dbReference>
<dbReference type="PROSITE" id="PS00178">
    <property type="entry name" value="AA_TRNA_LIGASE_I"/>
    <property type="match status" value="1"/>
</dbReference>